<comment type="subcellular location">
    <subcellularLocation>
        <location evidence="1">Cytoplasm</location>
        <location evidence="1">Cytoskeleton</location>
    </subcellularLocation>
</comment>
<dbReference type="Pfam" id="PF08580">
    <property type="entry name" value="KAR9"/>
    <property type="match status" value="1"/>
</dbReference>
<feature type="region of interest" description="Disordered" evidence="4">
    <location>
        <begin position="663"/>
        <end position="716"/>
    </location>
</feature>
<feature type="compositionally biased region" description="Low complexity" evidence="4">
    <location>
        <begin position="511"/>
        <end position="532"/>
    </location>
</feature>
<dbReference type="PANTHER" id="PTHR37271">
    <property type="entry name" value="KARYOGAMY PROTEIN KAR9"/>
    <property type="match status" value="1"/>
</dbReference>
<dbReference type="GO" id="GO:0005816">
    <property type="term" value="C:spindle pole body"/>
    <property type="evidence" value="ECO:0007669"/>
    <property type="project" value="TreeGrafter"/>
</dbReference>
<feature type="domain" description="GAR" evidence="5">
    <location>
        <begin position="727"/>
        <end position="824"/>
    </location>
</feature>
<feature type="compositionally biased region" description="Low complexity" evidence="4">
    <location>
        <begin position="364"/>
        <end position="381"/>
    </location>
</feature>
<keyword evidence="3" id="KW-0206">Cytoskeleton</keyword>
<evidence type="ECO:0000313" key="7">
    <source>
        <dbReference type="Proteomes" id="UP000054007"/>
    </source>
</evidence>
<accession>A0A0D7BJZ6</accession>
<evidence type="ECO:0000256" key="4">
    <source>
        <dbReference type="SAM" id="MobiDB-lite"/>
    </source>
</evidence>
<dbReference type="EMBL" id="KN880466">
    <property type="protein sequence ID" value="KIY70565.1"/>
    <property type="molecule type" value="Genomic_DNA"/>
</dbReference>
<protein>
    <recommendedName>
        <fullName evidence="5">GAR domain-containing protein</fullName>
    </recommendedName>
</protein>
<dbReference type="GO" id="GO:0008017">
    <property type="term" value="F:microtubule binding"/>
    <property type="evidence" value="ECO:0007669"/>
    <property type="project" value="InterPro"/>
</dbReference>
<keyword evidence="2" id="KW-0963">Cytoplasm</keyword>
<dbReference type="Proteomes" id="UP000054007">
    <property type="component" value="Unassembled WGS sequence"/>
</dbReference>
<dbReference type="PANTHER" id="PTHR37271:SF1">
    <property type="entry name" value="KARYOGAMY PROTEIN KAR9"/>
    <property type="match status" value="1"/>
</dbReference>
<dbReference type="SUPFAM" id="SSF143575">
    <property type="entry name" value="GAS2 domain-like"/>
    <property type="match status" value="1"/>
</dbReference>
<dbReference type="AlphaFoldDB" id="A0A0D7BJZ6"/>
<dbReference type="GO" id="GO:0005938">
    <property type="term" value="C:cell cortex"/>
    <property type="evidence" value="ECO:0007669"/>
    <property type="project" value="TreeGrafter"/>
</dbReference>
<evidence type="ECO:0000256" key="3">
    <source>
        <dbReference type="ARBA" id="ARBA00023212"/>
    </source>
</evidence>
<dbReference type="InterPro" id="IPR013889">
    <property type="entry name" value="Karyogamy_KAR9"/>
</dbReference>
<dbReference type="GO" id="GO:0043332">
    <property type="term" value="C:mating projection tip"/>
    <property type="evidence" value="ECO:0007669"/>
    <property type="project" value="TreeGrafter"/>
</dbReference>
<evidence type="ECO:0000256" key="2">
    <source>
        <dbReference type="ARBA" id="ARBA00022490"/>
    </source>
</evidence>
<feature type="region of interest" description="Disordered" evidence="4">
    <location>
        <begin position="334"/>
        <end position="640"/>
    </location>
</feature>
<feature type="region of interest" description="Disordered" evidence="4">
    <location>
        <begin position="1"/>
        <end position="83"/>
    </location>
</feature>
<sequence>MSTLALSASRSSISTSSASSNIDHGLSPAAMASSSNLSLASSSSISLDTADQENATLRPQRLSPKKEKKRQTEDEPSAPLPMLVISSQMTETSLAIADIQARIFSIQELRHKSQESGNTTGTTNNIDQSLMALDEKLESVSKDVKVICDAMEPYSQASSTPTLNGDGDAEETAMMLRKHAALVSDWEGVQDESDTLREELKEDKWLTVFRTVTDQADGMMSSLEKAVNRCQDFISQVYKQSTEDAFGQSLGRDSSPPTLELFNSLLDSYEAKKKHYVPATSKVLSIIDKGVRDRVTKNGETLRRHSESSHRWKSLRDKIAHVDADMESVRRYLASGDAPSESGSSQSGLNASQSGYLVTPPNGTRSSRSPSATSTLSRSISPLRKFARRFTGTQRLTPSPAPPVTPLSLGKRNGTRAPSSEPPASAPILRRQRTSIFSRTPTTPDRPNHKYSQSLTPDSSPSKSEIKGGSQRPGWNSSTRVEQDERTIKASSQKRSPSAAGMYADPTTPGRRSVSRQSMSSSRPFSPSHSHSYGNHPPMPSFRPPSRAQTPSRSYTPGPVPPTPRQRPKTPSGIPAPSYARVSPSSGSSSRPFSPAFSADSGPSPHPPRPPSRSMIPVPSVHLSSASRPGTAMSGYDRSESPTYFTFRASAMRAQTPETTLKARAAQIPVYPGTPGTLGRTAGRKSLPPSSFRDGSSSSRAPSRPSSRSGAHTPSLEYPIHEYIPSNPMDPLDAEVGNVVNSIAHGLLVERVDKPLKKIPKAGEEIKAQYAFSSGLSRKVVNLKLTTMTRVGKTSTEATRKVMCRVGGGWQDLSLYILNRQAGM</sequence>
<feature type="compositionally biased region" description="Low complexity" evidence="4">
    <location>
        <begin position="686"/>
        <end position="709"/>
    </location>
</feature>
<feature type="compositionally biased region" description="Polar residues" evidence="4">
    <location>
        <begin position="434"/>
        <end position="463"/>
    </location>
</feature>
<gene>
    <name evidence="6" type="ORF">CYLTODRAFT_419658</name>
</gene>
<evidence type="ECO:0000259" key="5">
    <source>
        <dbReference type="PROSITE" id="PS51460"/>
    </source>
</evidence>
<keyword evidence="7" id="KW-1185">Reference proteome</keyword>
<evidence type="ECO:0000313" key="6">
    <source>
        <dbReference type="EMBL" id="KIY70565.1"/>
    </source>
</evidence>
<dbReference type="InterPro" id="IPR036534">
    <property type="entry name" value="GAR_dom_sf"/>
</dbReference>
<evidence type="ECO:0000256" key="1">
    <source>
        <dbReference type="ARBA" id="ARBA00004245"/>
    </source>
</evidence>
<feature type="compositionally biased region" description="Low complexity" evidence="4">
    <location>
        <begin position="1"/>
        <end position="47"/>
    </location>
</feature>
<dbReference type="OrthoDB" id="5559380at2759"/>
<feature type="compositionally biased region" description="Low complexity" evidence="4">
    <location>
        <begin position="577"/>
        <end position="603"/>
    </location>
</feature>
<dbReference type="GO" id="GO:0030473">
    <property type="term" value="P:nuclear migration along microtubule"/>
    <property type="evidence" value="ECO:0007669"/>
    <property type="project" value="TreeGrafter"/>
</dbReference>
<feature type="compositionally biased region" description="Polar residues" evidence="4">
    <location>
        <begin position="341"/>
        <end position="356"/>
    </location>
</feature>
<dbReference type="GO" id="GO:0051293">
    <property type="term" value="P:establishment of spindle localization"/>
    <property type="evidence" value="ECO:0007669"/>
    <property type="project" value="TreeGrafter"/>
</dbReference>
<proteinExistence type="predicted"/>
<dbReference type="PROSITE" id="PS51460">
    <property type="entry name" value="GAR"/>
    <property type="match status" value="1"/>
</dbReference>
<name>A0A0D7BJZ6_9AGAR</name>
<organism evidence="6 7">
    <name type="scientific">Cylindrobasidium torrendii FP15055 ss-10</name>
    <dbReference type="NCBI Taxonomy" id="1314674"/>
    <lineage>
        <taxon>Eukaryota</taxon>
        <taxon>Fungi</taxon>
        <taxon>Dikarya</taxon>
        <taxon>Basidiomycota</taxon>
        <taxon>Agaricomycotina</taxon>
        <taxon>Agaricomycetes</taxon>
        <taxon>Agaricomycetidae</taxon>
        <taxon>Agaricales</taxon>
        <taxon>Marasmiineae</taxon>
        <taxon>Physalacriaceae</taxon>
        <taxon>Cylindrobasidium</taxon>
    </lineage>
</organism>
<reference evidence="6 7" key="1">
    <citation type="journal article" date="2015" name="Fungal Genet. Biol.">
        <title>Evolution of novel wood decay mechanisms in Agaricales revealed by the genome sequences of Fistulina hepatica and Cylindrobasidium torrendii.</title>
        <authorList>
            <person name="Floudas D."/>
            <person name="Held B.W."/>
            <person name="Riley R."/>
            <person name="Nagy L.G."/>
            <person name="Koehler G."/>
            <person name="Ransdell A.S."/>
            <person name="Younus H."/>
            <person name="Chow J."/>
            <person name="Chiniquy J."/>
            <person name="Lipzen A."/>
            <person name="Tritt A."/>
            <person name="Sun H."/>
            <person name="Haridas S."/>
            <person name="LaButti K."/>
            <person name="Ohm R.A."/>
            <person name="Kues U."/>
            <person name="Blanchette R.A."/>
            <person name="Grigoriev I.V."/>
            <person name="Minto R.E."/>
            <person name="Hibbett D.S."/>
        </authorList>
    </citation>
    <scope>NUCLEOTIDE SEQUENCE [LARGE SCALE GENOMIC DNA]</scope>
    <source>
        <strain evidence="6 7">FP15055 ss-10</strain>
    </source>
</reference>
<dbReference type="STRING" id="1314674.A0A0D7BJZ6"/>
<dbReference type="InterPro" id="IPR003108">
    <property type="entry name" value="GAR_dom"/>
</dbReference>